<dbReference type="InterPro" id="IPR001650">
    <property type="entry name" value="Helicase_C-like"/>
</dbReference>
<reference evidence="5 6" key="1">
    <citation type="journal article" date="2021" name="Sci. Rep.">
        <title>Genome sequencing of the multicellular alga Astrephomene provides insights into convergent evolution of germ-soma differentiation.</title>
        <authorList>
            <person name="Yamashita S."/>
            <person name="Yamamoto K."/>
            <person name="Matsuzaki R."/>
            <person name="Suzuki S."/>
            <person name="Yamaguchi H."/>
            <person name="Hirooka S."/>
            <person name="Minakuchi Y."/>
            <person name="Miyagishima S."/>
            <person name="Kawachi M."/>
            <person name="Toyoda A."/>
            <person name="Nozaki H."/>
        </authorList>
    </citation>
    <scope>NUCLEOTIDE SEQUENCE [LARGE SCALE GENOMIC DNA]</scope>
    <source>
        <strain evidence="5 6">NIES-4017</strain>
    </source>
</reference>
<evidence type="ECO:0000259" key="4">
    <source>
        <dbReference type="PROSITE" id="PS51194"/>
    </source>
</evidence>
<dbReference type="GO" id="GO:0016787">
    <property type="term" value="F:hydrolase activity"/>
    <property type="evidence" value="ECO:0007669"/>
    <property type="project" value="UniProtKB-KW"/>
</dbReference>
<dbReference type="Pfam" id="PF00271">
    <property type="entry name" value="Helicase_C"/>
    <property type="match status" value="1"/>
</dbReference>
<dbReference type="PANTHER" id="PTHR47964:SF1">
    <property type="entry name" value="ATP-DEPENDENT DNA HELICASE HOMOLOG RECG, CHLOROPLASTIC"/>
    <property type="match status" value="1"/>
</dbReference>
<dbReference type="Gene3D" id="3.40.50.300">
    <property type="entry name" value="P-loop containing nucleotide triphosphate hydrolases"/>
    <property type="match status" value="2"/>
</dbReference>
<dbReference type="InterPro" id="IPR027417">
    <property type="entry name" value="P-loop_NTPase"/>
</dbReference>
<evidence type="ECO:0000256" key="1">
    <source>
        <dbReference type="ARBA" id="ARBA00022801"/>
    </source>
</evidence>
<dbReference type="AlphaFoldDB" id="A0AAD3E0V8"/>
<evidence type="ECO:0000313" key="5">
    <source>
        <dbReference type="EMBL" id="GFR50837.1"/>
    </source>
</evidence>
<accession>A0AAD3E0V8</accession>
<dbReference type="PROSITE" id="PS51194">
    <property type="entry name" value="HELICASE_CTER"/>
    <property type="match status" value="1"/>
</dbReference>
<dbReference type="PANTHER" id="PTHR47964">
    <property type="entry name" value="ATP-DEPENDENT DNA HELICASE HOMOLOG RECG, CHLOROPLASTIC"/>
    <property type="match status" value="1"/>
</dbReference>
<feature type="non-terminal residue" evidence="5">
    <location>
        <position position="1"/>
    </location>
</feature>
<name>A0AAD3E0V8_9CHLO</name>
<comment type="caution">
    <text evidence="5">The sequence shown here is derived from an EMBL/GenBank/DDBJ whole genome shotgun (WGS) entry which is preliminary data.</text>
</comment>
<gene>
    <name evidence="5" type="ORF">Agub_g13111</name>
</gene>
<dbReference type="SMART" id="SM00490">
    <property type="entry name" value="HELICc"/>
    <property type="match status" value="1"/>
</dbReference>
<dbReference type="EMBL" id="BMAR01000042">
    <property type="protein sequence ID" value="GFR50837.1"/>
    <property type="molecule type" value="Genomic_DNA"/>
</dbReference>
<keyword evidence="1" id="KW-0378">Hydrolase</keyword>
<keyword evidence="2" id="KW-0547">Nucleotide-binding</keyword>
<evidence type="ECO:0000256" key="2">
    <source>
        <dbReference type="ARBA" id="ARBA00022806"/>
    </source>
</evidence>
<feature type="region of interest" description="Disordered" evidence="3">
    <location>
        <begin position="105"/>
        <end position="125"/>
    </location>
</feature>
<evidence type="ECO:0000313" key="6">
    <source>
        <dbReference type="Proteomes" id="UP001054857"/>
    </source>
</evidence>
<keyword evidence="2" id="KW-0347">Helicase</keyword>
<dbReference type="GO" id="GO:0006281">
    <property type="term" value="P:DNA repair"/>
    <property type="evidence" value="ECO:0007669"/>
    <property type="project" value="InterPro"/>
</dbReference>
<dbReference type="InterPro" id="IPR047112">
    <property type="entry name" value="RecG/Mfd"/>
</dbReference>
<dbReference type="Proteomes" id="UP001054857">
    <property type="component" value="Unassembled WGS sequence"/>
</dbReference>
<organism evidence="5 6">
    <name type="scientific">Astrephomene gubernaculifera</name>
    <dbReference type="NCBI Taxonomy" id="47775"/>
    <lineage>
        <taxon>Eukaryota</taxon>
        <taxon>Viridiplantae</taxon>
        <taxon>Chlorophyta</taxon>
        <taxon>core chlorophytes</taxon>
        <taxon>Chlorophyceae</taxon>
        <taxon>CS clade</taxon>
        <taxon>Chlamydomonadales</taxon>
        <taxon>Astrephomenaceae</taxon>
        <taxon>Astrephomene</taxon>
    </lineage>
</organism>
<feature type="domain" description="Helicase C-terminal" evidence="4">
    <location>
        <begin position="98"/>
        <end position="208"/>
    </location>
</feature>
<proteinExistence type="predicted"/>
<dbReference type="GO" id="GO:0003678">
    <property type="term" value="F:DNA helicase activity"/>
    <property type="evidence" value="ECO:0007669"/>
    <property type="project" value="TreeGrafter"/>
</dbReference>
<keyword evidence="2" id="KW-0067">ATP-binding</keyword>
<protein>
    <recommendedName>
        <fullName evidence="4">Helicase C-terminal domain-containing protein</fullName>
    </recommendedName>
</protein>
<sequence>MEKLSNLIAARPPHILNMSATPIPRTLAAAMYGHMDVSRLDELPPGRTPVVTKIVQDDSEVPYLDSEGRQREMDVMWREVLREVTTGDPPGRAFVVYPLRQASTASASRDASSSSSSSGSSSPSGVVTAAAAAEDLKNATEQAGVLAAMFEPHGVTTRLLHGKMKSDEKQEVLESFRRGDVRLLVCTTVVEVGVDVPEATVVVVEHAE</sequence>
<keyword evidence="6" id="KW-1185">Reference proteome</keyword>
<evidence type="ECO:0000256" key="3">
    <source>
        <dbReference type="SAM" id="MobiDB-lite"/>
    </source>
</evidence>
<dbReference type="SUPFAM" id="SSF52540">
    <property type="entry name" value="P-loop containing nucleoside triphosphate hydrolases"/>
    <property type="match status" value="1"/>
</dbReference>